<dbReference type="InterPro" id="IPR023375">
    <property type="entry name" value="ADC_dom_sf"/>
</dbReference>
<sequence length="241" mass="27300">MPAPPMVEIRTAMMIQWWRRMTFLHWRYPADTVSPLLPAGLTPDTDDGQVWVGMLPFLMDEVRPPWLPGLPWLSTFPETNLRTYVRGPDGRAGIFFFSLDAARLPVVATARAGLNLPYRWSRMSLRVNGDVTEYRGSRFAEPRGAGYRLLVRSGEEFPEAELGPVDHFLTTQSRLYTLRYGRLVAVDVWHPPWPLHRAEVLDLRQDLTAAAGLPAPKGAPLVHSSPGVRTRIGLPEFVRMF</sequence>
<evidence type="ECO:0000313" key="1">
    <source>
        <dbReference type="EMBL" id="GID58231.1"/>
    </source>
</evidence>
<name>A0ABQ3XIA9_9ACTN</name>
<dbReference type="Proteomes" id="UP000612282">
    <property type="component" value="Unassembled WGS sequence"/>
</dbReference>
<protein>
    <recommendedName>
        <fullName evidence="3">DUF2071 domain-containing protein</fullName>
    </recommendedName>
</protein>
<dbReference type="Pfam" id="PF09844">
    <property type="entry name" value="DUF2071"/>
    <property type="match status" value="1"/>
</dbReference>
<keyword evidence="2" id="KW-1185">Reference proteome</keyword>
<evidence type="ECO:0008006" key="3">
    <source>
        <dbReference type="Google" id="ProtNLM"/>
    </source>
</evidence>
<dbReference type="EMBL" id="BOMG01000082">
    <property type="protein sequence ID" value="GID58231.1"/>
    <property type="molecule type" value="Genomic_DNA"/>
</dbReference>
<comment type="caution">
    <text evidence="1">The sequence shown here is derived from an EMBL/GenBank/DDBJ whole genome shotgun (WGS) entry which is preliminary data.</text>
</comment>
<organism evidence="1 2">
    <name type="scientific">Actinoplanes couchii</name>
    <dbReference type="NCBI Taxonomy" id="403638"/>
    <lineage>
        <taxon>Bacteria</taxon>
        <taxon>Bacillati</taxon>
        <taxon>Actinomycetota</taxon>
        <taxon>Actinomycetes</taxon>
        <taxon>Micromonosporales</taxon>
        <taxon>Micromonosporaceae</taxon>
        <taxon>Actinoplanes</taxon>
    </lineage>
</organism>
<accession>A0ABQ3XIA9</accession>
<dbReference type="RefSeq" id="WP_239145639.1">
    <property type="nucleotide sequence ID" value="NZ_BAAAQE010000006.1"/>
</dbReference>
<proteinExistence type="predicted"/>
<gene>
    <name evidence="1" type="ORF">Aco03nite_066350</name>
</gene>
<evidence type="ECO:0000313" key="2">
    <source>
        <dbReference type="Proteomes" id="UP000612282"/>
    </source>
</evidence>
<dbReference type="SUPFAM" id="SSF160104">
    <property type="entry name" value="Acetoacetate decarboxylase-like"/>
    <property type="match status" value="1"/>
</dbReference>
<dbReference type="PANTHER" id="PTHR39186:SF1">
    <property type="entry name" value="DUF2071 DOMAIN-CONTAINING PROTEIN"/>
    <property type="match status" value="1"/>
</dbReference>
<dbReference type="PANTHER" id="PTHR39186">
    <property type="entry name" value="DUF2071 FAMILY PROTEIN"/>
    <property type="match status" value="1"/>
</dbReference>
<dbReference type="InterPro" id="IPR018644">
    <property type="entry name" value="DUF2071"/>
</dbReference>
<reference evidence="1 2" key="1">
    <citation type="submission" date="2021-01" db="EMBL/GenBank/DDBJ databases">
        <title>Whole genome shotgun sequence of Actinoplanes couchii NBRC 106145.</title>
        <authorList>
            <person name="Komaki H."/>
            <person name="Tamura T."/>
        </authorList>
    </citation>
    <scope>NUCLEOTIDE SEQUENCE [LARGE SCALE GENOMIC DNA]</scope>
    <source>
        <strain evidence="1 2">NBRC 106145</strain>
    </source>
</reference>